<reference evidence="2" key="1">
    <citation type="submission" date="2022-06" db="EMBL/GenBank/DDBJ databases">
        <title>Complete genome of Pseudomonas hydrolytica DSWY01T.</title>
        <authorList>
            <person name="Jung J."/>
            <person name="Jeon C.O."/>
        </authorList>
    </citation>
    <scope>NUCLEOTIDE SEQUENCE</scope>
    <source>
        <strain evidence="2">DSWY01</strain>
    </source>
</reference>
<keyword evidence="3" id="KW-1185">Reference proteome</keyword>
<protein>
    <submittedName>
        <fullName evidence="2">Uncharacterized protein</fullName>
    </submittedName>
</protein>
<feature type="coiled-coil region" evidence="1">
    <location>
        <begin position="243"/>
        <end position="316"/>
    </location>
</feature>
<evidence type="ECO:0000313" key="3">
    <source>
        <dbReference type="Proteomes" id="UP001054897"/>
    </source>
</evidence>
<proteinExistence type="predicted"/>
<dbReference type="EMBL" id="CP099397">
    <property type="protein sequence ID" value="USR38077.1"/>
    <property type="molecule type" value="Genomic_DNA"/>
</dbReference>
<evidence type="ECO:0000313" key="2">
    <source>
        <dbReference type="EMBL" id="USR38077.1"/>
    </source>
</evidence>
<organism evidence="2 3">
    <name type="scientific">Ectopseudomonas hydrolytica</name>
    <dbReference type="NCBI Taxonomy" id="2493633"/>
    <lineage>
        <taxon>Bacteria</taxon>
        <taxon>Pseudomonadati</taxon>
        <taxon>Pseudomonadota</taxon>
        <taxon>Gammaproteobacteria</taxon>
        <taxon>Pseudomonadales</taxon>
        <taxon>Pseudomonadaceae</taxon>
        <taxon>Ectopseudomonas</taxon>
    </lineage>
</organism>
<accession>A0ABY5A2I5</accession>
<dbReference type="Proteomes" id="UP001054897">
    <property type="component" value="Chromosome"/>
</dbReference>
<dbReference type="RefSeq" id="WP_129482126.1">
    <property type="nucleotide sequence ID" value="NZ_CP099397.1"/>
</dbReference>
<evidence type="ECO:0000256" key="1">
    <source>
        <dbReference type="SAM" id="Coils"/>
    </source>
</evidence>
<name>A0ABY5A2I5_9GAMM</name>
<sequence>MNNAWEEAIGKADTKPLVSAIEELTRVISDPVVMDNLVSLASALVTLASTAAQGGSEFVDLGQRIGFIAANATGSITELDKLDQQIKDIDRSLAGTGLNRTLAGLWYSKEELQAQRQALVAMRELLVTEQTGMNAEQRNLEEERRKESERQRSADLANYRQYISELGKARDGQVKAAEEAAKKLVSAEKKAISDIEKVRADRLKIEQRYQEALATLGGSGQASYGAAQSLKVGARQALQAGDVEGAQRQAQAALKMLQELAAAGENTYGFEGFIKELQAIELAANDIEQTNAEAKLQAIRDEIASLKDQAKQLKDIPVSVKTDDETLEQVRTQIQMLAEQLGKTEIVLPVRVAMPALAGSPAEPPAIPGFAGGGILRGPGTGTSDSILMWGSNGEGIVNARAVKHYGADLIHQLNSLRVPRFATGGILGNVPAPSIPSLSPALQEQLAGGGREFLGDMNIVLPGGQTLQVSVPISQAENLKLARLKFGRTHD</sequence>
<gene>
    <name evidence="2" type="ORF">L1F06_015510</name>
</gene>
<keyword evidence="1" id="KW-0175">Coiled coil</keyword>
<dbReference type="GeneID" id="300082404"/>